<dbReference type="PANTHER" id="PTHR16517:SF7">
    <property type="entry name" value="PROTEIN KING TUBBY"/>
    <property type="match status" value="1"/>
</dbReference>
<name>A0A1D2A2C0_AUXPR</name>
<proteinExistence type="inferred from homology"/>
<comment type="similarity">
    <text evidence="1">Belongs to the TUB family.</text>
</comment>
<feature type="compositionally biased region" description="Basic and acidic residues" evidence="2">
    <location>
        <begin position="23"/>
        <end position="32"/>
    </location>
</feature>
<dbReference type="EMBL" id="GDKF01005559">
    <property type="protein sequence ID" value="JAT73063.1"/>
    <property type="molecule type" value="Transcribed_RNA"/>
</dbReference>
<evidence type="ECO:0000256" key="2">
    <source>
        <dbReference type="SAM" id="MobiDB-lite"/>
    </source>
</evidence>
<sequence length="471" mass="50564">MQSARARPPAVATPRRPVTSTSEGKHSEHESQRSQPVRPVTARTWAKMADASPYLGGGAMSTHNNELYNRPSKGVQPKPGYQPLSARATVSAATPRQSALLQPQTTRRPEQAIPAWPLPRTNGIKSVSAATDGPDTANTLTASSGTRLGESGESAITIRAASAAHQRKSSFMAASAGTLSEARVETVAVAEKKAPTATILRSQSKTIRDNPMRSKEPGSTLEAALRNAIRSNNRQGLRNLLIQPGPFAAPLQCRVQRHRGGMFKPCTFSLLLELDGASLSGTPPTILTAIKRKGRGTAAKYIISMEAGDLSLHGPGLCGSLHTNNLGTDFTLLTEASSELGAVGFKRSSLGAKGPRKMSVALPLLDPKKDTPKARRPSLDGTQPLCTRLKDGNSKTEIHLINKPPKWNQMLQAYCLNFGGRVTQASVKNFQLITSENEDRTVLQFGRVGDDSFTMDFAYPMTLLQARFQIA</sequence>
<dbReference type="InterPro" id="IPR025659">
    <property type="entry name" value="Tubby-like_C"/>
</dbReference>
<dbReference type="Pfam" id="PF01167">
    <property type="entry name" value="Tub"/>
    <property type="match status" value="1"/>
</dbReference>
<dbReference type="PRINTS" id="PR01573">
    <property type="entry name" value="SUPERTUBBY"/>
</dbReference>
<dbReference type="AlphaFoldDB" id="A0A1D2A2C0"/>
<feature type="domain" description="Tubby C-terminal" evidence="3">
    <location>
        <begin position="242"/>
        <end position="470"/>
    </location>
</feature>
<feature type="region of interest" description="Disordered" evidence="2">
    <location>
        <begin position="128"/>
        <end position="148"/>
    </location>
</feature>
<organism evidence="4">
    <name type="scientific">Auxenochlorella protothecoides</name>
    <name type="common">Green microalga</name>
    <name type="synonym">Chlorella protothecoides</name>
    <dbReference type="NCBI Taxonomy" id="3075"/>
    <lineage>
        <taxon>Eukaryota</taxon>
        <taxon>Viridiplantae</taxon>
        <taxon>Chlorophyta</taxon>
        <taxon>core chlorophytes</taxon>
        <taxon>Trebouxiophyceae</taxon>
        <taxon>Chlorellales</taxon>
        <taxon>Chlorellaceae</taxon>
        <taxon>Auxenochlorella</taxon>
    </lineage>
</organism>
<gene>
    <name evidence="4" type="ORF">g.38085</name>
</gene>
<dbReference type="Gene3D" id="3.20.90.10">
    <property type="entry name" value="Tubby Protein, Chain A"/>
    <property type="match status" value="1"/>
</dbReference>
<reference evidence="4" key="1">
    <citation type="submission" date="2015-08" db="EMBL/GenBank/DDBJ databases">
        <authorList>
            <person name="Babu N.S."/>
            <person name="Beckwith C.J."/>
            <person name="Beseler K.G."/>
            <person name="Brison A."/>
            <person name="Carone J.V."/>
            <person name="Caskin T.P."/>
            <person name="Diamond M."/>
            <person name="Durham M.E."/>
            <person name="Foxe J.M."/>
            <person name="Go M."/>
            <person name="Henderson B.A."/>
            <person name="Jones I.B."/>
            <person name="McGettigan J.A."/>
            <person name="Micheletti S.J."/>
            <person name="Nasrallah M.E."/>
            <person name="Ortiz D."/>
            <person name="Piller C.R."/>
            <person name="Privatt S.R."/>
            <person name="Schneider S.L."/>
            <person name="Sharp S."/>
            <person name="Smith T.C."/>
            <person name="Stanton J.D."/>
            <person name="Ullery H.E."/>
            <person name="Wilson R.J."/>
            <person name="Serrano M.G."/>
            <person name="Buck G."/>
            <person name="Lee V."/>
            <person name="Wang Y."/>
            <person name="Carvalho R."/>
            <person name="Voegtly L."/>
            <person name="Shi R."/>
            <person name="Duckworth R."/>
            <person name="Johnson A."/>
            <person name="Loviza R."/>
            <person name="Walstead R."/>
            <person name="Shah Z."/>
            <person name="Kiflezghi M."/>
            <person name="Wade K."/>
            <person name="Ball S.L."/>
            <person name="Bradley K.W."/>
            <person name="Asai D.J."/>
            <person name="Bowman C.A."/>
            <person name="Russell D.A."/>
            <person name="Pope W.H."/>
            <person name="Jacobs-Sera D."/>
            <person name="Hendrix R.W."/>
            <person name="Hatfull G.F."/>
        </authorList>
    </citation>
    <scope>NUCLEOTIDE SEQUENCE</scope>
</reference>
<dbReference type="SUPFAM" id="SSF54518">
    <property type="entry name" value="Tubby C-terminal domain-like"/>
    <property type="match status" value="1"/>
</dbReference>
<dbReference type="InterPro" id="IPR000007">
    <property type="entry name" value="Tubby_C"/>
</dbReference>
<accession>A0A1D2A2C0</accession>
<dbReference type="PANTHER" id="PTHR16517">
    <property type="entry name" value="TUBBY-RELATED"/>
    <property type="match status" value="1"/>
</dbReference>
<protein>
    <recommendedName>
        <fullName evidence="3">Tubby C-terminal domain-containing protein</fullName>
    </recommendedName>
</protein>
<feature type="compositionally biased region" description="Low complexity" evidence="2">
    <location>
        <begin position="1"/>
        <end position="19"/>
    </location>
</feature>
<feature type="region of interest" description="Disordered" evidence="2">
    <location>
        <begin position="1"/>
        <end position="109"/>
    </location>
</feature>
<feature type="compositionally biased region" description="Polar residues" evidence="2">
    <location>
        <begin position="136"/>
        <end position="146"/>
    </location>
</feature>
<feature type="compositionally biased region" description="Polar residues" evidence="2">
    <location>
        <begin position="91"/>
        <end position="106"/>
    </location>
</feature>
<evidence type="ECO:0000313" key="4">
    <source>
        <dbReference type="EMBL" id="JAT73063.1"/>
    </source>
</evidence>
<evidence type="ECO:0000259" key="3">
    <source>
        <dbReference type="Pfam" id="PF01167"/>
    </source>
</evidence>
<evidence type="ECO:0000256" key="1">
    <source>
        <dbReference type="ARBA" id="ARBA00007129"/>
    </source>
</evidence>